<evidence type="ECO:0000256" key="1">
    <source>
        <dbReference type="SAM" id="MobiDB-lite"/>
    </source>
</evidence>
<dbReference type="RefSeq" id="WP_165112106.1">
    <property type="nucleotide sequence ID" value="NZ_JAALAA010000014.1"/>
</dbReference>
<keyword evidence="3" id="KW-1185">Reference proteome</keyword>
<dbReference type="Proteomes" id="UP000483261">
    <property type="component" value="Unassembled WGS sequence"/>
</dbReference>
<feature type="compositionally biased region" description="Polar residues" evidence="1">
    <location>
        <begin position="1"/>
        <end position="13"/>
    </location>
</feature>
<comment type="caution">
    <text evidence="2">The sequence shown here is derived from an EMBL/GenBank/DDBJ whole genome shotgun (WGS) entry which is preliminary data.</text>
</comment>
<feature type="region of interest" description="Disordered" evidence="1">
    <location>
        <begin position="1"/>
        <end position="26"/>
    </location>
</feature>
<evidence type="ECO:0000313" key="3">
    <source>
        <dbReference type="Proteomes" id="UP000483261"/>
    </source>
</evidence>
<organism evidence="2 3">
    <name type="scientific">Nocardioides turkmenicus</name>
    <dbReference type="NCBI Taxonomy" id="2711220"/>
    <lineage>
        <taxon>Bacteria</taxon>
        <taxon>Bacillati</taxon>
        <taxon>Actinomycetota</taxon>
        <taxon>Actinomycetes</taxon>
        <taxon>Propionibacteriales</taxon>
        <taxon>Nocardioidaceae</taxon>
        <taxon>Nocardioides</taxon>
    </lineage>
</organism>
<dbReference type="EMBL" id="JAALAA010000014">
    <property type="protein sequence ID" value="NGN94382.1"/>
    <property type="molecule type" value="Genomic_DNA"/>
</dbReference>
<sequence length="88" mass="9938">MEQLSGQDDNLTATFYIKDPDSSGGDDCETFYETDRDSWIVQLKARGESVREQLVSLAPDETFGEMSDRTVNAFVKKYAKERYGVDLG</sequence>
<name>A0A6M1R3Y7_9ACTN</name>
<gene>
    <name evidence="2" type="ORF">G5C66_16745</name>
</gene>
<accession>A0A6M1R3Y7</accession>
<reference evidence="2 3" key="1">
    <citation type="submission" date="2020-02" db="EMBL/GenBank/DDBJ databases">
        <title>Whole-genome analyses of novel actinobacteria.</title>
        <authorList>
            <person name="Sahin N."/>
        </authorList>
    </citation>
    <scope>NUCLEOTIDE SEQUENCE [LARGE SCALE GENOMIC DNA]</scope>
    <source>
        <strain evidence="2 3">KC13</strain>
    </source>
</reference>
<protein>
    <submittedName>
        <fullName evidence="2">Uncharacterized protein</fullName>
    </submittedName>
</protein>
<proteinExistence type="predicted"/>
<evidence type="ECO:0000313" key="2">
    <source>
        <dbReference type="EMBL" id="NGN94382.1"/>
    </source>
</evidence>
<dbReference type="AlphaFoldDB" id="A0A6M1R3Y7"/>